<accession>A0ABV2PN86</accession>
<dbReference type="RefSeq" id="WP_354472306.1">
    <property type="nucleotide sequence ID" value="NZ_JBEPSB010000017.1"/>
</dbReference>
<keyword evidence="2" id="KW-1185">Reference proteome</keyword>
<dbReference type="Proteomes" id="UP001549363">
    <property type="component" value="Unassembled WGS sequence"/>
</dbReference>
<gene>
    <name evidence="1" type="ORF">ABIA69_003268</name>
</gene>
<evidence type="ECO:0000313" key="1">
    <source>
        <dbReference type="EMBL" id="MET4562083.1"/>
    </source>
</evidence>
<sequence>MLPVKERFPIIADIVGKKAEGKQQLKQYEEDAEASYKWYSG</sequence>
<comment type="caution">
    <text evidence="1">The sequence shown here is derived from an EMBL/GenBank/DDBJ whole genome shotgun (WGS) entry which is preliminary data.</text>
</comment>
<evidence type="ECO:0000313" key="2">
    <source>
        <dbReference type="Proteomes" id="UP001549363"/>
    </source>
</evidence>
<organism evidence="1 2">
    <name type="scientific">Lysinibacillus parviboronicapiens</name>
    <dbReference type="NCBI Taxonomy" id="436516"/>
    <lineage>
        <taxon>Bacteria</taxon>
        <taxon>Bacillati</taxon>
        <taxon>Bacillota</taxon>
        <taxon>Bacilli</taxon>
        <taxon>Bacillales</taxon>
        <taxon>Bacillaceae</taxon>
        <taxon>Lysinibacillus</taxon>
    </lineage>
</organism>
<name>A0ABV2PN86_9BACI</name>
<reference evidence="1 2" key="1">
    <citation type="submission" date="2024-06" db="EMBL/GenBank/DDBJ databases">
        <title>Sorghum-associated microbial communities from plants grown in Nebraska, USA.</title>
        <authorList>
            <person name="Schachtman D."/>
        </authorList>
    </citation>
    <scope>NUCLEOTIDE SEQUENCE [LARGE SCALE GENOMIC DNA]</scope>
    <source>
        <strain evidence="1 2">736</strain>
    </source>
</reference>
<proteinExistence type="predicted"/>
<protein>
    <submittedName>
        <fullName evidence="1">ABC-type Fe3+-hydroxamate transport system substrate-binding protein</fullName>
    </submittedName>
</protein>
<dbReference type="EMBL" id="JBEPSB010000017">
    <property type="protein sequence ID" value="MET4562083.1"/>
    <property type="molecule type" value="Genomic_DNA"/>
</dbReference>